<evidence type="ECO:0000256" key="6">
    <source>
        <dbReference type="ARBA" id="ARBA00022833"/>
    </source>
</evidence>
<dbReference type="PANTHER" id="PTHR36447:SF2">
    <property type="entry name" value="BETA-GALACTOSIDASE YESZ"/>
    <property type="match status" value="1"/>
</dbReference>
<sequence>MPPLPSPVLFGAAYYHEYQPSPRLGEDLDLMQRAGFSVIRVGESTWSTWEPDDGVFDLEWLVPVLDGAHARGIAVVLGTPTYAVPPWLARKYPEIAAERRTGQRIGWGARQEMDFTHAAYRFHAERVIRAVVGRYHDHPAVIGFQVDNEPGLQLFHNHGVFQAFVDDLRRRYGDVETLNREWGLVYWSHRLTTWADLWTPDNNAQPQYDLAWRSFQARLTTEFISWQAGIVREIAGTEKFVTTCLSYTRPALDDRRVTETLDVTAGNPYYVMQDGLVLPDEPGGDQGWMTEGTWTVFQSADRMYSSRQEPFLVTETNAGPIGGSSTNLPAYDGQWRQVGWAMVARGARMIEYWHWHTLHYGTETYWGGVLPHDQRPGRVYEQLAGLGAELREAGDILEGLVPDASVGLIWSQASMWGLSGQPALADAGRPDKDSYQHVVEAFYRGSFDAGVGVRILHDTQLVDEAADLRDPAELATELPVLLVPALYVASDELLTWLRRYAEAGGHLVLGPRTAYADEEARARLEVKPALLADVAGVSYQEFSNLARPLPVRGEGGGPALPDGCHGTAWVDALRADGAEVLARYDHPHHGRFPAVTTMPAGDGRITVVGTVPDPALGRALLEWLVPGGDDPWRALGSDSVTVTSATTAGGRRLRVVHNWSWDPVTRTVPVPVADALSGSALEADGTLELGAWDVRVLVER</sequence>
<feature type="domain" description="Glycoside hydrolase family 42 N-terminal" evidence="8">
    <location>
        <begin position="14"/>
        <end position="392"/>
    </location>
</feature>
<keyword evidence="5" id="KW-0378">Hydrolase</keyword>
<dbReference type="CDD" id="cd03143">
    <property type="entry name" value="A4_beta-galactosidase_middle_domain"/>
    <property type="match status" value="1"/>
</dbReference>
<keyword evidence="11" id="KW-1185">Reference proteome</keyword>
<dbReference type="Gene3D" id="3.40.50.880">
    <property type="match status" value="1"/>
</dbReference>
<evidence type="ECO:0000313" key="10">
    <source>
        <dbReference type="EMBL" id="GAA4422337.1"/>
    </source>
</evidence>
<dbReference type="EMBL" id="BAABGN010000007">
    <property type="protein sequence ID" value="GAA4422337.1"/>
    <property type="molecule type" value="Genomic_DNA"/>
</dbReference>
<evidence type="ECO:0000313" key="11">
    <source>
        <dbReference type="Proteomes" id="UP001500622"/>
    </source>
</evidence>
<dbReference type="Gene3D" id="3.20.20.80">
    <property type="entry name" value="Glycosidases"/>
    <property type="match status" value="1"/>
</dbReference>
<comment type="similarity">
    <text evidence="2">Belongs to the glycosyl hydrolase 42 family.</text>
</comment>
<organism evidence="10 11">
    <name type="scientific">Georgenia halophila</name>
    <dbReference type="NCBI Taxonomy" id="620889"/>
    <lineage>
        <taxon>Bacteria</taxon>
        <taxon>Bacillati</taxon>
        <taxon>Actinomycetota</taxon>
        <taxon>Actinomycetes</taxon>
        <taxon>Micrococcales</taxon>
        <taxon>Bogoriellaceae</taxon>
        <taxon>Georgenia</taxon>
    </lineage>
</organism>
<dbReference type="InterPro" id="IPR017853">
    <property type="entry name" value="GH"/>
</dbReference>
<proteinExistence type="inferred from homology"/>
<evidence type="ECO:0000259" key="8">
    <source>
        <dbReference type="Pfam" id="PF02449"/>
    </source>
</evidence>
<evidence type="ECO:0000256" key="7">
    <source>
        <dbReference type="ARBA" id="ARBA00023295"/>
    </source>
</evidence>
<dbReference type="InterPro" id="IPR013738">
    <property type="entry name" value="Beta_galactosidase_Trimer"/>
</dbReference>
<evidence type="ECO:0000256" key="5">
    <source>
        <dbReference type="ARBA" id="ARBA00022801"/>
    </source>
</evidence>
<keyword evidence="4" id="KW-0479">Metal-binding</keyword>
<gene>
    <name evidence="10" type="ORF">GCM10023169_16580</name>
</gene>
<evidence type="ECO:0000256" key="1">
    <source>
        <dbReference type="ARBA" id="ARBA00001412"/>
    </source>
</evidence>
<dbReference type="SUPFAM" id="SSF51445">
    <property type="entry name" value="(Trans)glycosidases"/>
    <property type="match status" value="1"/>
</dbReference>
<evidence type="ECO:0000256" key="2">
    <source>
        <dbReference type="ARBA" id="ARBA00005940"/>
    </source>
</evidence>
<evidence type="ECO:0000256" key="3">
    <source>
        <dbReference type="ARBA" id="ARBA00012756"/>
    </source>
</evidence>
<protein>
    <recommendedName>
        <fullName evidence="3">beta-galactosidase</fullName>
        <ecNumber evidence="3">3.2.1.23</ecNumber>
    </recommendedName>
</protein>
<dbReference type="RefSeq" id="WP_345215785.1">
    <property type="nucleotide sequence ID" value="NZ_BAABGN010000007.1"/>
</dbReference>
<evidence type="ECO:0000256" key="4">
    <source>
        <dbReference type="ARBA" id="ARBA00022723"/>
    </source>
</evidence>
<dbReference type="EC" id="3.2.1.23" evidence="3"/>
<dbReference type="Pfam" id="PF02449">
    <property type="entry name" value="Glyco_hydro_42"/>
    <property type="match status" value="1"/>
</dbReference>
<dbReference type="InterPro" id="IPR003476">
    <property type="entry name" value="Glyco_hydro_42"/>
</dbReference>
<keyword evidence="7" id="KW-0326">Glycosidase</keyword>
<comment type="catalytic activity">
    <reaction evidence="1">
        <text>Hydrolysis of terminal non-reducing beta-D-galactose residues in beta-D-galactosides.</text>
        <dbReference type="EC" id="3.2.1.23"/>
    </reaction>
</comment>
<dbReference type="Proteomes" id="UP001500622">
    <property type="component" value="Unassembled WGS sequence"/>
</dbReference>
<dbReference type="PANTHER" id="PTHR36447">
    <property type="entry name" value="BETA-GALACTOSIDASE GANA"/>
    <property type="match status" value="1"/>
</dbReference>
<dbReference type="Pfam" id="PF08532">
    <property type="entry name" value="Glyco_hydro_42M"/>
    <property type="match status" value="1"/>
</dbReference>
<keyword evidence="6" id="KW-0862">Zinc</keyword>
<dbReference type="InterPro" id="IPR013529">
    <property type="entry name" value="Glyco_hydro_42_N"/>
</dbReference>
<evidence type="ECO:0000259" key="9">
    <source>
        <dbReference type="Pfam" id="PF08532"/>
    </source>
</evidence>
<comment type="caution">
    <text evidence="10">The sequence shown here is derived from an EMBL/GenBank/DDBJ whole genome shotgun (WGS) entry which is preliminary data.</text>
</comment>
<accession>A0ABP8L697</accession>
<name>A0ABP8L697_9MICO</name>
<dbReference type="InterPro" id="IPR029062">
    <property type="entry name" value="Class_I_gatase-like"/>
</dbReference>
<reference evidence="11" key="1">
    <citation type="journal article" date="2019" name="Int. J. Syst. Evol. Microbiol.">
        <title>The Global Catalogue of Microorganisms (GCM) 10K type strain sequencing project: providing services to taxonomists for standard genome sequencing and annotation.</title>
        <authorList>
            <consortium name="The Broad Institute Genomics Platform"/>
            <consortium name="The Broad Institute Genome Sequencing Center for Infectious Disease"/>
            <person name="Wu L."/>
            <person name="Ma J."/>
        </authorList>
    </citation>
    <scope>NUCLEOTIDE SEQUENCE [LARGE SCALE GENOMIC DNA]</scope>
    <source>
        <strain evidence="11">JCM 17810</strain>
    </source>
</reference>
<dbReference type="SUPFAM" id="SSF52317">
    <property type="entry name" value="Class I glutamine amidotransferase-like"/>
    <property type="match status" value="1"/>
</dbReference>
<feature type="domain" description="Beta-galactosidase trimerisation" evidence="9">
    <location>
        <begin position="404"/>
        <end position="622"/>
    </location>
</feature>